<evidence type="ECO:0000313" key="6">
    <source>
        <dbReference type="Proteomes" id="UP001139646"/>
    </source>
</evidence>
<reference evidence="5" key="1">
    <citation type="submission" date="2022-01" db="EMBL/GenBank/DDBJ databases">
        <title>Colwellia maritima, isolated from seawater.</title>
        <authorList>
            <person name="Kristyanto S."/>
            <person name="Jung J."/>
            <person name="Jeon C.O."/>
        </authorList>
    </citation>
    <scope>NUCLEOTIDE SEQUENCE</scope>
    <source>
        <strain evidence="5">MSW7</strain>
    </source>
</reference>
<keyword evidence="6" id="KW-1185">Reference proteome</keyword>
<dbReference type="Pfam" id="PF00593">
    <property type="entry name" value="TonB_dep_Rec_b-barrel"/>
    <property type="match status" value="1"/>
</dbReference>
<gene>
    <name evidence="5" type="ORF">L3081_22890</name>
</gene>
<evidence type="ECO:0000256" key="2">
    <source>
        <dbReference type="ARBA" id="ARBA00023136"/>
    </source>
</evidence>
<dbReference type="InterPro" id="IPR036942">
    <property type="entry name" value="Beta-barrel_TonB_sf"/>
</dbReference>
<dbReference type="Proteomes" id="UP001139646">
    <property type="component" value="Unassembled WGS sequence"/>
</dbReference>
<evidence type="ECO:0000313" key="5">
    <source>
        <dbReference type="EMBL" id="MCI2285704.1"/>
    </source>
</evidence>
<dbReference type="InterPro" id="IPR000531">
    <property type="entry name" value="Beta-barrel_TonB"/>
</dbReference>
<proteinExistence type="predicted"/>
<dbReference type="RefSeq" id="WP_242288583.1">
    <property type="nucleotide sequence ID" value="NZ_JAKKSL010000006.1"/>
</dbReference>
<dbReference type="PANTHER" id="PTHR47234">
    <property type="match status" value="1"/>
</dbReference>
<keyword evidence="5" id="KW-0675">Receptor</keyword>
<dbReference type="PANTHER" id="PTHR47234:SF2">
    <property type="entry name" value="TONB-DEPENDENT RECEPTOR"/>
    <property type="match status" value="1"/>
</dbReference>
<sequence>MLGRYALATQNPDDPTHYVRSSDDVADPYCGQPSADTGITQTFVDGNNCRYIFLNQRALIGDESRLQAFAQFDYEISDDTTVFGEMSYSSNEVTDIIGGAPLDVRTDDGGFYVPSDHPFNYFVNDGSDGIVWDEAAVAEDPSAAVDVIFRGRPLTNNDGQYGDDIEKNFENSRIVMGFDTFLTEDWSLYGSYTYAHSLMTDVLPRNFNGIKFREAIGSGRWNPFSIGWADPTATSVKDGVTTGNDVYGPYTESDLGQFASYRTFIRESNQQAIELTLSGALFEFNDLEVVGAFGVQYRSMEYSEIADSAQVFQQGGYEDFVFSINGATQDTIAVYGEVIVPVTEDLEVQVALRYEDYGEGEGGDTTDPKVGVRWQATDMVQLRGSWGTSFQAPSVRNVLGAGGGGSLADSITSAVFAAGPGSSCDPSVNDTFNVTTTTLGGNLKPQTATNFNLGIVLTDDESFTVSADYWNYDYKDLIGPGQSAASILVDECSGGKYTPDDRVTRDVTGQAVSVVNTFANLGGVTADGIDLTANYGFDEVFGGKLVVNTSLTYINSYDIDSGDGSPTFDGANNRNSSFGQLGSVPDTRVNLGFDWQNDQHSVSFYVRHIGGYEDRTPNNDYDAIDSFTVFDTGYSFDASGLIGEGTTNLSVGINNITDEEPPIDPNSADGRRAFDSVVHDPRGRTIYAKFKHSF</sequence>
<dbReference type="EMBL" id="JAKKSL010000006">
    <property type="protein sequence ID" value="MCI2285704.1"/>
    <property type="molecule type" value="Genomic_DNA"/>
</dbReference>
<dbReference type="SUPFAM" id="SSF56935">
    <property type="entry name" value="Porins"/>
    <property type="match status" value="1"/>
</dbReference>
<comment type="caution">
    <text evidence="5">The sequence shown here is derived from an EMBL/GenBank/DDBJ whole genome shotgun (WGS) entry which is preliminary data.</text>
</comment>
<keyword evidence="3" id="KW-0998">Cell outer membrane</keyword>
<evidence type="ECO:0000259" key="4">
    <source>
        <dbReference type="Pfam" id="PF00593"/>
    </source>
</evidence>
<accession>A0ABS9X660</accession>
<feature type="domain" description="TonB-dependent receptor-like beta-barrel" evidence="4">
    <location>
        <begin position="152"/>
        <end position="656"/>
    </location>
</feature>
<keyword evidence="2" id="KW-0472">Membrane</keyword>
<evidence type="ECO:0000256" key="3">
    <source>
        <dbReference type="ARBA" id="ARBA00023237"/>
    </source>
</evidence>
<dbReference type="Gene3D" id="2.40.170.20">
    <property type="entry name" value="TonB-dependent receptor, beta-barrel domain"/>
    <property type="match status" value="1"/>
</dbReference>
<evidence type="ECO:0000256" key="1">
    <source>
        <dbReference type="ARBA" id="ARBA00004442"/>
    </source>
</evidence>
<protein>
    <submittedName>
        <fullName evidence="5">TonB-dependent receptor</fullName>
    </submittedName>
</protein>
<organism evidence="5 6">
    <name type="scientific">Colwellia maritima</name>
    <dbReference type="NCBI Taxonomy" id="2912588"/>
    <lineage>
        <taxon>Bacteria</taxon>
        <taxon>Pseudomonadati</taxon>
        <taxon>Pseudomonadota</taxon>
        <taxon>Gammaproteobacteria</taxon>
        <taxon>Alteromonadales</taxon>
        <taxon>Colwelliaceae</taxon>
        <taxon>Colwellia</taxon>
    </lineage>
</organism>
<name>A0ABS9X660_9GAMM</name>
<comment type="subcellular location">
    <subcellularLocation>
        <location evidence="1">Cell outer membrane</location>
    </subcellularLocation>
</comment>